<comment type="caution">
    <text evidence="1">The sequence shown here is derived from an EMBL/GenBank/DDBJ whole genome shotgun (WGS) entry which is preliminary data.</text>
</comment>
<gene>
    <name evidence="1" type="ORF">Q604_UNBC17931G0001</name>
</gene>
<protein>
    <submittedName>
        <fullName evidence="1">Uncharacterized protein</fullName>
    </submittedName>
</protein>
<evidence type="ECO:0000313" key="1">
    <source>
        <dbReference type="EMBL" id="ETJ25030.1"/>
    </source>
</evidence>
<feature type="non-terminal residue" evidence="1">
    <location>
        <position position="1"/>
    </location>
</feature>
<sequence>DLETKLEDLNNLDESILKLLAYKPNIDEGVLNNIIPLEPILSSRVSTDKEKEAYYKEVGK</sequence>
<dbReference type="EMBL" id="AZMM01017931">
    <property type="protein sequence ID" value="ETJ25030.1"/>
    <property type="molecule type" value="Genomic_DNA"/>
</dbReference>
<dbReference type="AlphaFoldDB" id="W1X6G0"/>
<proteinExistence type="predicted"/>
<name>W1X6G0_9ZZZZ</name>
<accession>W1X6G0</accession>
<organism evidence="1">
    <name type="scientific">human gut metagenome</name>
    <dbReference type="NCBI Taxonomy" id="408170"/>
    <lineage>
        <taxon>unclassified sequences</taxon>
        <taxon>metagenomes</taxon>
        <taxon>organismal metagenomes</taxon>
    </lineage>
</organism>
<reference evidence="1" key="1">
    <citation type="submission" date="2013-12" db="EMBL/GenBank/DDBJ databases">
        <title>A Varibaculum cambriense genome reconstructed from a premature infant gut community with otherwise low bacterial novelty that shifts toward anaerobic metabolism during the third week of life.</title>
        <authorList>
            <person name="Brown C.T."/>
            <person name="Sharon I."/>
            <person name="Thomas B.C."/>
            <person name="Castelle C.J."/>
            <person name="Morowitz M.J."/>
            <person name="Banfield J.F."/>
        </authorList>
    </citation>
    <scope>NUCLEOTIDE SEQUENCE</scope>
</reference>